<dbReference type="Proteomes" id="UP000013243">
    <property type="component" value="Chromosome"/>
</dbReference>
<feature type="signal peptide" evidence="1">
    <location>
        <begin position="1"/>
        <end position="24"/>
    </location>
</feature>
<keyword evidence="1" id="KW-0732">Signal</keyword>
<reference evidence="2 3" key="1">
    <citation type="journal article" date="2016" name="ISME J.">
        <title>Global occurrence and heterogeneity of the Roseobacter-clade species Ruegeria mobilis.</title>
        <authorList>
            <person name="Sonnenschein E."/>
            <person name="Gram L."/>
        </authorList>
    </citation>
    <scope>NUCLEOTIDE SEQUENCE [LARGE SCALE GENOMIC DNA]</scope>
    <source>
        <strain evidence="2 3">F1926</strain>
    </source>
</reference>
<dbReference type="RefSeq" id="WP_046002312.1">
    <property type="nucleotide sequence ID" value="NZ_CP015230.1"/>
</dbReference>
<proteinExistence type="predicted"/>
<evidence type="ECO:0000313" key="2">
    <source>
        <dbReference type="EMBL" id="ANP40807.1"/>
    </source>
</evidence>
<protein>
    <recommendedName>
        <fullName evidence="4">Ig-like domain-containing protein</fullName>
    </recommendedName>
</protein>
<dbReference type="AlphaFoldDB" id="A0A1B1A2V1"/>
<accession>A0A1B1A2V1</accession>
<name>A0A1B1A2V1_9RHOB</name>
<dbReference type="KEGG" id="rmb:K529_008530"/>
<evidence type="ECO:0008006" key="4">
    <source>
        <dbReference type="Google" id="ProtNLM"/>
    </source>
</evidence>
<sequence>MLKFKSRIASACLSLVFTASFASAETWVCEFNDSTRRGTIPQKVVFELRPDGSALVMDPYLVHTDQAPKLAKFVKNTSSKLRVRWRVDDMPFNGGLASDMDFSLVHDKARNKAFITLNLPSFDNRDSGTGSCEVAK</sequence>
<gene>
    <name evidence="2" type="ORF">K529_008530</name>
</gene>
<dbReference type="STRING" id="1265309.K529_008530"/>
<organism evidence="2 3">
    <name type="scientific">Tritonibacter mobilis F1926</name>
    <dbReference type="NCBI Taxonomy" id="1265309"/>
    <lineage>
        <taxon>Bacteria</taxon>
        <taxon>Pseudomonadati</taxon>
        <taxon>Pseudomonadota</taxon>
        <taxon>Alphaproteobacteria</taxon>
        <taxon>Rhodobacterales</taxon>
        <taxon>Paracoccaceae</taxon>
        <taxon>Tritonibacter</taxon>
    </lineage>
</organism>
<feature type="chain" id="PRO_5008518324" description="Ig-like domain-containing protein" evidence="1">
    <location>
        <begin position="25"/>
        <end position="136"/>
    </location>
</feature>
<evidence type="ECO:0000256" key="1">
    <source>
        <dbReference type="SAM" id="SignalP"/>
    </source>
</evidence>
<dbReference type="EMBL" id="CP015230">
    <property type="protein sequence ID" value="ANP40807.1"/>
    <property type="molecule type" value="Genomic_DNA"/>
</dbReference>
<dbReference type="GeneID" id="28249872"/>
<dbReference type="OrthoDB" id="7862452at2"/>
<evidence type="ECO:0000313" key="3">
    <source>
        <dbReference type="Proteomes" id="UP000013243"/>
    </source>
</evidence>